<evidence type="ECO:0000256" key="1">
    <source>
        <dbReference type="ARBA" id="ARBA00022679"/>
    </source>
</evidence>
<dbReference type="NCBIfam" id="TIGR02429">
    <property type="entry name" value="pcaI_scoA_fam"/>
    <property type="match status" value="1"/>
</dbReference>
<dbReference type="InterPro" id="IPR037171">
    <property type="entry name" value="NagB/RpiA_transferase-like"/>
</dbReference>
<keyword evidence="3" id="KW-1185">Reference proteome</keyword>
<sequence length="231" mass="24991">MAINTFGKIISIEEALLYFKDDMVLMFGGFGGIGNPPTLIRSILEKGVKDLTLIGNDTGFPDVGIGQLVTAKRVKKMITTHIGSNPNAGKQMTDGTLEIEFSPQGTFIERIRAGGVGLGGVLVDIGIDSVIDVDKQRVNVFGKEYLVETPLISDVSIVYAKKADPFGNLVFDKSARNTNPYVAMAGKITIAEVDEIVPLGALEPEEIIVPGAFVNHIVQSEGVNWKWVWEK</sequence>
<reference evidence="2 3" key="1">
    <citation type="submission" date="2016-07" db="EMBL/GenBank/DDBJ databases">
        <authorList>
            <person name="Townsley L."/>
            <person name="Shank E.A."/>
        </authorList>
    </citation>
    <scope>NUCLEOTIDE SEQUENCE [LARGE SCALE GENOMIC DNA]</scope>
    <source>
        <strain evidence="2 3">CH01</strain>
    </source>
</reference>
<dbReference type="PANTHER" id="PTHR13707:SF60">
    <property type="entry name" value="ACETATE COA-TRANSFERASE SUBUNIT ALPHA"/>
    <property type="match status" value="1"/>
</dbReference>
<evidence type="ECO:0000313" key="3">
    <source>
        <dbReference type="Proteomes" id="UP000094580"/>
    </source>
</evidence>
<name>A0ABX2ZZ62_9BACI</name>
<protein>
    <submittedName>
        <fullName evidence="2">Acyl CoA:acetate/3-ketoacid CoA transferase subunit alpha</fullName>
    </submittedName>
</protein>
<keyword evidence="1 2" id="KW-0808">Transferase</keyword>
<accession>A0ABX2ZZ62</accession>
<dbReference type="SMART" id="SM00882">
    <property type="entry name" value="CoA_trans"/>
    <property type="match status" value="1"/>
</dbReference>
<comment type="caution">
    <text evidence="2">The sequence shown here is derived from an EMBL/GenBank/DDBJ whole genome shotgun (WGS) entry which is preliminary data.</text>
</comment>
<evidence type="ECO:0000313" key="2">
    <source>
        <dbReference type="EMBL" id="ODG92343.1"/>
    </source>
</evidence>
<proteinExistence type="predicted"/>
<dbReference type="InterPro" id="IPR012792">
    <property type="entry name" value="3-oxoacid_CoA-transf_A"/>
</dbReference>
<organism evidence="2 3">
    <name type="scientific">Gottfriedia luciferensis</name>
    <dbReference type="NCBI Taxonomy" id="178774"/>
    <lineage>
        <taxon>Bacteria</taxon>
        <taxon>Bacillati</taxon>
        <taxon>Bacillota</taxon>
        <taxon>Bacilli</taxon>
        <taxon>Bacillales</taxon>
        <taxon>Bacillaceae</taxon>
        <taxon>Gottfriedia</taxon>
    </lineage>
</organism>
<dbReference type="SUPFAM" id="SSF100950">
    <property type="entry name" value="NagB/RpiA/CoA transferase-like"/>
    <property type="match status" value="1"/>
</dbReference>
<gene>
    <name evidence="2" type="ORF">BED47_20415</name>
</gene>
<dbReference type="Gene3D" id="3.40.1080.10">
    <property type="entry name" value="Glutaconate Coenzyme A-transferase"/>
    <property type="match status" value="1"/>
</dbReference>
<dbReference type="PANTHER" id="PTHR13707">
    <property type="entry name" value="KETOACID-COENZYME A TRANSFERASE"/>
    <property type="match status" value="1"/>
</dbReference>
<dbReference type="GO" id="GO:0016740">
    <property type="term" value="F:transferase activity"/>
    <property type="evidence" value="ECO:0007669"/>
    <property type="project" value="UniProtKB-KW"/>
</dbReference>
<dbReference type="Pfam" id="PF01144">
    <property type="entry name" value="CoA_trans"/>
    <property type="match status" value="1"/>
</dbReference>
<dbReference type="InterPro" id="IPR004165">
    <property type="entry name" value="CoA_trans_fam_I"/>
</dbReference>
<dbReference type="EMBL" id="MDKC01000009">
    <property type="protein sequence ID" value="ODG92343.1"/>
    <property type="molecule type" value="Genomic_DNA"/>
</dbReference>
<dbReference type="Proteomes" id="UP000094580">
    <property type="component" value="Unassembled WGS sequence"/>
</dbReference>